<dbReference type="SUPFAM" id="SSF48208">
    <property type="entry name" value="Six-hairpin glycosidases"/>
    <property type="match status" value="1"/>
</dbReference>
<gene>
    <name evidence="4" type="ORF">G6N77_11200</name>
</gene>
<dbReference type="NCBIfam" id="TIGR01180">
    <property type="entry name" value="aman2_put"/>
    <property type="match status" value="1"/>
</dbReference>
<keyword evidence="5" id="KW-1185">Reference proteome</keyword>
<reference evidence="4 5" key="1">
    <citation type="submission" date="2020-02" db="EMBL/GenBank/DDBJ databases">
        <title>Genome sequence of the type strain DSM 27180 of Arthrobacter silviterrae.</title>
        <authorList>
            <person name="Gao J."/>
            <person name="Sun J."/>
        </authorList>
    </citation>
    <scope>NUCLEOTIDE SEQUENCE [LARGE SCALE GENOMIC DNA]</scope>
    <source>
        <strain evidence="4 5">DSM 27180</strain>
    </source>
</reference>
<dbReference type="InterPro" id="IPR008928">
    <property type="entry name" value="6-hairpin_glycosidase_sf"/>
</dbReference>
<proteinExistence type="predicted"/>
<dbReference type="InterPro" id="IPR012939">
    <property type="entry name" value="Glyco_hydro_92"/>
</dbReference>
<dbReference type="GO" id="GO:0016787">
    <property type="term" value="F:hydrolase activity"/>
    <property type="evidence" value="ECO:0007669"/>
    <property type="project" value="UniProtKB-KW"/>
</dbReference>
<feature type="domain" description="Glycosyl hydrolase family 92 N-terminal" evidence="3">
    <location>
        <begin position="194"/>
        <end position="419"/>
    </location>
</feature>
<keyword evidence="4" id="KW-0378">Hydrolase</keyword>
<name>A0ABX0DAV8_9MICC</name>
<evidence type="ECO:0000259" key="3">
    <source>
        <dbReference type="Pfam" id="PF17678"/>
    </source>
</evidence>
<dbReference type="Gene3D" id="3.30.2080.10">
    <property type="entry name" value="GH92 mannosidase domain"/>
    <property type="match status" value="1"/>
</dbReference>
<evidence type="ECO:0000313" key="5">
    <source>
        <dbReference type="Proteomes" id="UP000479226"/>
    </source>
</evidence>
<dbReference type="EMBL" id="JAAKZI010000018">
    <property type="protein sequence ID" value="NGN84022.1"/>
    <property type="molecule type" value="Genomic_DNA"/>
</dbReference>
<feature type="domain" description="Glycosyl hydrolase family 92" evidence="2">
    <location>
        <begin position="425"/>
        <end position="934"/>
    </location>
</feature>
<dbReference type="InterPro" id="IPR050883">
    <property type="entry name" value="PNGase"/>
</dbReference>
<dbReference type="Gene3D" id="1.20.1610.10">
    <property type="entry name" value="alpha-1,2-mannosidases domains"/>
    <property type="match status" value="1"/>
</dbReference>
<organism evidence="4 5">
    <name type="scientific">Arthrobacter silviterrae</name>
    <dbReference type="NCBI Taxonomy" id="2026658"/>
    <lineage>
        <taxon>Bacteria</taxon>
        <taxon>Bacillati</taxon>
        <taxon>Actinomycetota</taxon>
        <taxon>Actinomycetes</taxon>
        <taxon>Micrococcales</taxon>
        <taxon>Micrococcaceae</taxon>
        <taxon>Arthrobacter</taxon>
    </lineage>
</organism>
<dbReference type="InterPro" id="IPR041371">
    <property type="entry name" value="GH92_N"/>
</dbReference>
<protein>
    <submittedName>
        <fullName evidence="4">Glycoside hydrolase family 92 protein</fullName>
    </submittedName>
</protein>
<dbReference type="PANTHER" id="PTHR12143">
    <property type="entry name" value="PEPTIDE N-GLYCANASE PNGASE -RELATED"/>
    <property type="match status" value="1"/>
</dbReference>
<dbReference type="Gene3D" id="1.20.1050.60">
    <property type="entry name" value="alpha-1,2-mannosidase"/>
    <property type="match status" value="1"/>
</dbReference>
<evidence type="ECO:0000256" key="1">
    <source>
        <dbReference type="SAM" id="MobiDB-lite"/>
    </source>
</evidence>
<dbReference type="Pfam" id="PF07971">
    <property type="entry name" value="Glyco_hydro_92"/>
    <property type="match status" value="1"/>
</dbReference>
<feature type="region of interest" description="Disordered" evidence="1">
    <location>
        <begin position="940"/>
        <end position="962"/>
    </location>
</feature>
<comment type="caution">
    <text evidence="4">The sequence shown here is derived from an EMBL/GenBank/DDBJ whole genome shotgun (WGS) entry which is preliminary data.</text>
</comment>
<feature type="region of interest" description="Disordered" evidence="1">
    <location>
        <begin position="1"/>
        <end position="24"/>
    </location>
</feature>
<sequence length="1082" mass="115104">MELLPHSGPSHTPSSRPGQGFNTASPWRYAVSANEPKDTADAGAPLGAERTVRAVLREETHRIAAGSTLRYFLYPAFAGNDDDPAGGYGDCAAAVDLVLDGGTRLSETGLADQYGFGAGAKAQGEAKTLIPDQWNIRTVDLSALAGRTVTAVEAAVHLPGGVPEAALEGWIDGVELYVAADPAGEGRPSDHVLTTRGTHSSGGVSRGNTLPAAAVPFGFNFITPCTDARTTQWVYAYHQHDVAPGVSALQALSISHQPSPWMNDYSVLQFMPGTGTPELDPATRALAFRHGNEEAGPHRYRVTFDNGLVATAAPADHSVALRFEYPEGTGNDGATGATLLLDQLDNNGSLTISTGTNGLPVLSGYVDGSENSTALRMYFYAVADRPALESGMFDAERPAGWVRFALDESRTVNVKAATSFISIAQARHSLALEIPDGDGVDQVAARARELWDAKLGAVTVQGASADQLTTLYSNLYRMFLYPNSASENAGTTAEPKWQYASFLKPADAHGAEVTGAQLNPGTTFVNNGFWDTYRTEWPALCLLDPDRAGNMLDGFVEHYRDGGWTPRWSAPGYSDCMVGTSSDLVFADAALNGVGGFDLADAYDSALRNATVPSGDSATGRKGLDVGIFTGWIPSDATDEAMSWSLENAISDYGVARFSELLLERASAEDPRRAEYAANAAYFGNRARGYRHLFDPATGFFQGRNSGGAFSHGPDTFDPRTWGHDYTETNAWGMAFSVPQDGAGLAALHGGRKGLEAKLDEYFATPETARHEFKGSYWDVIHEMTEARNIRMGMFGISNQPAHHAPFMYAFTDAPHKTQAITRESVARLFTGSEIGQGYPGDEDNGEMSAWYVFAALGFYPLSLASGGFILTAPLYADASVRLATGNTITVRAANHGPENVYIQSLTVNGEPWHSTFIDHATLAAGATLDFVMGAEPSSWGSSAEAAPPSLDAPGETRAPASDLIAPDGDISGSVDAPELLFNNTSEDGVSMPDGGWAAYALQAPAAVTLYTVTAGPQLTGWVLEGSLNGDDWTVLDTRSGESFLWERQTRPFQVSGWPATHFRLTAAGAATVYQLELFAGL</sequence>
<dbReference type="Gene3D" id="2.70.98.10">
    <property type="match status" value="1"/>
</dbReference>
<dbReference type="InterPro" id="IPR005887">
    <property type="entry name" value="GH92_a_mannosidase_put"/>
</dbReference>
<dbReference type="RefSeq" id="WP_165182254.1">
    <property type="nucleotide sequence ID" value="NZ_JAAKZI010000018.1"/>
</dbReference>
<dbReference type="PANTHER" id="PTHR12143:SF43">
    <property type="entry name" value="PUTATIVE-RELATED"/>
    <property type="match status" value="1"/>
</dbReference>
<dbReference type="InterPro" id="IPR014718">
    <property type="entry name" value="GH-type_carb-bd"/>
</dbReference>
<feature type="compositionally biased region" description="Polar residues" evidence="1">
    <location>
        <begin position="9"/>
        <end position="24"/>
    </location>
</feature>
<accession>A0ABX0DAV8</accession>
<evidence type="ECO:0000259" key="2">
    <source>
        <dbReference type="Pfam" id="PF07971"/>
    </source>
</evidence>
<dbReference type="Pfam" id="PF17678">
    <property type="entry name" value="Glyco_hydro_92N"/>
    <property type="match status" value="1"/>
</dbReference>
<dbReference type="Proteomes" id="UP000479226">
    <property type="component" value="Unassembled WGS sequence"/>
</dbReference>
<evidence type="ECO:0000313" key="4">
    <source>
        <dbReference type="EMBL" id="NGN84022.1"/>
    </source>
</evidence>